<dbReference type="Proteomes" id="UP001469553">
    <property type="component" value="Unassembled WGS sequence"/>
</dbReference>
<keyword evidence="3" id="KW-1185">Reference proteome</keyword>
<feature type="compositionally biased region" description="Polar residues" evidence="1">
    <location>
        <begin position="61"/>
        <end position="73"/>
    </location>
</feature>
<name>A0ABV0XK63_9TELE</name>
<accession>A0ABV0XK63</accession>
<organism evidence="2 3">
    <name type="scientific">Ameca splendens</name>
    <dbReference type="NCBI Taxonomy" id="208324"/>
    <lineage>
        <taxon>Eukaryota</taxon>
        <taxon>Metazoa</taxon>
        <taxon>Chordata</taxon>
        <taxon>Craniata</taxon>
        <taxon>Vertebrata</taxon>
        <taxon>Euteleostomi</taxon>
        <taxon>Actinopterygii</taxon>
        <taxon>Neopterygii</taxon>
        <taxon>Teleostei</taxon>
        <taxon>Neoteleostei</taxon>
        <taxon>Acanthomorphata</taxon>
        <taxon>Ovalentaria</taxon>
        <taxon>Atherinomorphae</taxon>
        <taxon>Cyprinodontiformes</taxon>
        <taxon>Goodeidae</taxon>
        <taxon>Ameca</taxon>
    </lineage>
</organism>
<reference evidence="2 3" key="1">
    <citation type="submission" date="2021-06" db="EMBL/GenBank/DDBJ databases">
        <authorList>
            <person name="Palmer J.M."/>
        </authorList>
    </citation>
    <scope>NUCLEOTIDE SEQUENCE [LARGE SCALE GENOMIC DNA]</scope>
    <source>
        <strain evidence="2 3">AS_MEX2019</strain>
        <tissue evidence="2">Muscle</tissue>
    </source>
</reference>
<evidence type="ECO:0000313" key="2">
    <source>
        <dbReference type="EMBL" id="MEQ2281845.1"/>
    </source>
</evidence>
<feature type="region of interest" description="Disordered" evidence="1">
    <location>
        <begin position="40"/>
        <end position="84"/>
    </location>
</feature>
<proteinExistence type="predicted"/>
<sequence length="84" mass="9088">MRPARRRCRGSQRRGTLYNLFDSKITYQINNIQILPVKESEVTEASASDQADGETEEPVPSDTTDPAVSSTAFASPKGPSGNST</sequence>
<comment type="caution">
    <text evidence="2">The sequence shown here is derived from an EMBL/GenBank/DDBJ whole genome shotgun (WGS) entry which is preliminary data.</text>
</comment>
<evidence type="ECO:0000313" key="3">
    <source>
        <dbReference type="Proteomes" id="UP001469553"/>
    </source>
</evidence>
<protein>
    <submittedName>
        <fullName evidence="2">Uncharacterized protein</fullName>
    </submittedName>
</protein>
<evidence type="ECO:0000256" key="1">
    <source>
        <dbReference type="SAM" id="MobiDB-lite"/>
    </source>
</evidence>
<gene>
    <name evidence="2" type="ORF">AMECASPLE_034524</name>
</gene>
<dbReference type="EMBL" id="JAHRIP010004906">
    <property type="protein sequence ID" value="MEQ2281845.1"/>
    <property type="molecule type" value="Genomic_DNA"/>
</dbReference>